<keyword evidence="3" id="KW-0813">Transport</keyword>
<name>A0ABX6ARL8_STRVD</name>
<comment type="subcellular location">
    <subcellularLocation>
        <location evidence="1">Cell membrane</location>
        <topology evidence="1">Multi-pass membrane protein</topology>
    </subcellularLocation>
</comment>
<evidence type="ECO:0000256" key="3">
    <source>
        <dbReference type="ARBA" id="ARBA00022448"/>
    </source>
</evidence>
<dbReference type="Proteomes" id="UP000327143">
    <property type="component" value="Chromosome"/>
</dbReference>
<evidence type="ECO:0000256" key="1">
    <source>
        <dbReference type="ARBA" id="ARBA00004651"/>
    </source>
</evidence>
<accession>A0ABX6ARL8</accession>
<comment type="similarity">
    <text evidence="2">Belongs to the binding-protein-dependent transport system permease family. FecCD subfamily.</text>
</comment>
<evidence type="ECO:0000256" key="7">
    <source>
        <dbReference type="ARBA" id="ARBA00023136"/>
    </source>
</evidence>
<proteinExistence type="inferred from homology"/>
<evidence type="ECO:0000256" key="4">
    <source>
        <dbReference type="ARBA" id="ARBA00022475"/>
    </source>
</evidence>
<dbReference type="SUPFAM" id="SSF81345">
    <property type="entry name" value="ABC transporter involved in vitamin B12 uptake, BtuC"/>
    <property type="match status" value="1"/>
</dbReference>
<protein>
    <submittedName>
        <fullName evidence="8">ABC transporter permease</fullName>
    </submittedName>
</protein>
<reference evidence="8 9" key="1">
    <citation type="submission" date="2017-09" db="EMBL/GenBank/DDBJ databases">
        <authorList>
            <person name="Lee N."/>
            <person name="Cho B.-K."/>
        </authorList>
    </citation>
    <scope>NUCLEOTIDE SEQUENCE [LARGE SCALE GENOMIC DNA]</scope>
    <source>
        <strain evidence="8 9">ATCC 39115</strain>
    </source>
</reference>
<keyword evidence="4" id="KW-1003">Cell membrane</keyword>
<keyword evidence="6" id="KW-1133">Transmembrane helix</keyword>
<organism evidence="8 9">
    <name type="scientific">Streptomyces viridosporus T7A</name>
    <dbReference type="NCBI Taxonomy" id="665577"/>
    <lineage>
        <taxon>Bacteria</taxon>
        <taxon>Bacillati</taxon>
        <taxon>Actinomycetota</taxon>
        <taxon>Actinomycetes</taxon>
        <taxon>Kitasatosporales</taxon>
        <taxon>Streptomycetaceae</taxon>
        <taxon>Streptomyces</taxon>
    </lineage>
</organism>
<dbReference type="PANTHER" id="PTHR30472">
    <property type="entry name" value="FERRIC ENTEROBACTIN TRANSPORT SYSTEM PERMEASE PROTEIN"/>
    <property type="match status" value="1"/>
</dbReference>
<keyword evidence="7" id="KW-0472">Membrane</keyword>
<evidence type="ECO:0000256" key="5">
    <source>
        <dbReference type="ARBA" id="ARBA00022692"/>
    </source>
</evidence>
<gene>
    <name evidence="8" type="ORF">CP969_27935</name>
</gene>
<dbReference type="PANTHER" id="PTHR30472:SF27">
    <property type="entry name" value="PETROBACTIN IMPORT SYSTEM PERMEASE PROTEIN YCLN"/>
    <property type="match status" value="1"/>
</dbReference>
<evidence type="ECO:0000256" key="6">
    <source>
        <dbReference type="ARBA" id="ARBA00022989"/>
    </source>
</evidence>
<dbReference type="Pfam" id="PF01032">
    <property type="entry name" value="FecCD"/>
    <property type="match status" value="1"/>
</dbReference>
<evidence type="ECO:0000313" key="8">
    <source>
        <dbReference type="EMBL" id="QEU89473.1"/>
    </source>
</evidence>
<sequence length="323" mass="33762">MRRLALPCAVLVVLGLVVASLLTGGYDIDLHSLLHDPEARRMFLISRVPRTLALILAAAAMAVSGVIMQMLVQNRFVEPTTTGTAEWSALGVLLLTLVAPGAPVLVKMACAAVFAFVGSVLFLSLLGRLALRSQVIVPIVGIMLGAVVGAVTTYIASSANLMQTLSAWRSGGFSSVVKGTYEPLWVVGVLVVVLYTVADRITIAGLGRDMAVSLGLSYRRILYLGLAMVALATGVTSIVVGFLPFLGLVVPNLVSMVRGDDVRSNLPWAVLGGVALLTVCDLIGRTVVAPLEIPASVILGAVGAVIFLSLILRRFVRGGAVHA</sequence>
<dbReference type="InterPro" id="IPR037294">
    <property type="entry name" value="ABC_BtuC-like"/>
</dbReference>
<dbReference type="Gene3D" id="1.10.3470.10">
    <property type="entry name" value="ABC transporter involved in vitamin B12 uptake, BtuC"/>
    <property type="match status" value="1"/>
</dbReference>
<keyword evidence="9" id="KW-1185">Reference proteome</keyword>
<evidence type="ECO:0000256" key="2">
    <source>
        <dbReference type="ARBA" id="ARBA00007935"/>
    </source>
</evidence>
<keyword evidence="5" id="KW-0812">Transmembrane</keyword>
<evidence type="ECO:0000313" key="9">
    <source>
        <dbReference type="Proteomes" id="UP000327143"/>
    </source>
</evidence>
<dbReference type="InterPro" id="IPR000522">
    <property type="entry name" value="ABC_transptr_permease_BtuC"/>
</dbReference>
<dbReference type="CDD" id="cd06550">
    <property type="entry name" value="TM_ABC_iron-siderophores_like"/>
    <property type="match status" value="1"/>
</dbReference>
<dbReference type="EMBL" id="CP023700">
    <property type="protein sequence ID" value="QEU89473.1"/>
    <property type="molecule type" value="Genomic_DNA"/>
</dbReference>